<keyword evidence="2" id="KW-0046">Antibiotic resistance</keyword>
<comment type="similarity">
    <text evidence="2">Belongs to the antibiotic N-acetyltransferase family.</text>
</comment>
<protein>
    <recommendedName>
        <fullName evidence="1 2">Aminoglycoside N(3)-acetyltransferase</fullName>
        <ecNumber evidence="2">2.3.1.-</ecNumber>
    </recommendedName>
</protein>
<evidence type="ECO:0000313" key="3">
    <source>
        <dbReference type="EMBL" id="AZV79828.1"/>
    </source>
</evidence>
<dbReference type="EC" id="2.3.1.-" evidence="2"/>
<organism evidence="3 4">
    <name type="scientific">Parasedimentitalea marina</name>
    <dbReference type="NCBI Taxonomy" id="2483033"/>
    <lineage>
        <taxon>Bacteria</taxon>
        <taxon>Pseudomonadati</taxon>
        <taxon>Pseudomonadota</taxon>
        <taxon>Alphaproteobacteria</taxon>
        <taxon>Rhodobacterales</taxon>
        <taxon>Paracoccaceae</taxon>
        <taxon>Parasedimentitalea</taxon>
    </lineage>
</organism>
<evidence type="ECO:0000256" key="1">
    <source>
        <dbReference type="ARBA" id="ARBA00012882"/>
    </source>
</evidence>
<keyword evidence="2" id="KW-0808">Transferase</keyword>
<keyword evidence="4" id="KW-1185">Reference proteome</keyword>
<proteinExistence type="inferred from homology"/>
<evidence type="ECO:0000256" key="2">
    <source>
        <dbReference type="RuleBase" id="RU365031"/>
    </source>
</evidence>
<dbReference type="SUPFAM" id="SSF110710">
    <property type="entry name" value="TTHA0583/YokD-like"/>
    <property type="match status" value="1"/>
</dbReference>
<reference evidence="3 4" key="1">
    <citation type="submission" date="2018-10" db="EMBL/GenBank/DDBJ databases">
        <title>Parasedimentitalea marina sp. nov., a psychrophilic bacterium isolated from deep seawater of the New Britain Trench.</title>
        <authorList>
            <person name="Cao J."/>
        </authorList>
    </citation>
    <scope>NUCLEOTIDE SEQUENCE [LARGE SCALE GENOMIC DNA]</scope>
    <source>
        <strain evidence="3 4">W43</strain>
    </source>
</reference>
<dbReference type="InterPro" id="IPR028345">
    <property type="entry name" value="Antibiotic_NAT-like"/>
</dbReference>
<dbReference type="GO" id="GO:0046677">
    <property type="term" value="P:response to antibiotic"/>
    <property type="evidence" value="ECO:0007669"/>
    <property type="project" value="UniProtKB-KW"/>
</dbReference>
<gene>
    <name evidence="3" type="ORF">EBB79_19400</name>
</gene>
<dbReference type="GO" id="GO:0046353">
    <property type="term" value="F:aminoglycoside 3-N-acetyltransferase activity"/>
    <property type="evidence" value="ECO:0007669"/>
    <property type="project" value="UniProtKB-EC"/>
</dbReference>
<dbReference type="OrthoDB" id="7330654at2"/>
<dbReference type="Proteomes" id="UP000283063">
    <property type="component" value="Chromosome"/>
</dbReference>
<accession>A0A3T0N723</accession>
<evidence type="ECO:0000313" key="4">
    <source>
        <dbReference type="Proteomes" id="UP000283063"/>
    </source>
</evidence>
<dbReference type="EMBL" id="CP033219">
    <property type="protein sequence ID" value="AZV79828.1"/>
    <property type="molecule type" value="Genomic_DNA"/>
</dbReference>
<name>A0A3T0N723_9RHOB</name>
<dbReference type="Pfam" id="PF02522">
    <property type="entry name" value="Antibiotic_NAT"/>
    <property type="match status" value="1"/>
</dbReference>
<dbReference type="InterPro" id="IPR003679">
    <property type="entry name" value="Amioglycoside_AcTrfase"/>
</dbReference>
<dbReference type="KEGG" id="sedi:EBB79_19400"/>
<keyword evidence="2" id="KW-0012">Acyltransferase</keyword>
<sequence>MSEIEYRVTGFDIAHSSAKEMGAIAETFRQWPGTLRSPWQQTADVADDMGRLFPDVGTAFEDTGQVIQAKLGLAECRLCGFADLVDYASTWISAANRQSGDLH</sequence>
<dbReference type="AlphaFoldDB" id="A0A3T0N723"/>
<comment type="catalytic activity">
    <reaction evidence="2">
        <text>a 2-deoxystreptamine antibiotic + acetyl-CoA = an N(3)-acetyl-2-deoxystreptamine antibiotic + CoA + H(+)</text>
        <dbReference type="Rhea" id="RHEA:12665"/>
        <dbReference type="ChEBI" id="CHEBI:15378"/>
        <dbReference type="ChEBI" id="CHEBI:57287"/>
        <dbReference type="ChEBI" id="CHEBI:57288"/>
        <dbReference type="ChEBI" id="CHEBI:57921"/>
        <dbReference type="ChEBI" id="CHEBI:77452"/>
        <dbReference type="EC" id="2.3.1.81"/>
    </reaction>
</comment>